<comment type="caution">
    <text evidence="1">The sequence shown here is derived from an EMBL/GenBank/DDBJ whole genome shotgun (WGS) entry which is preliminary data.</text>
</comment>
<dbReference type="EMBL" id="JAMWBK010000013">
    <property type="protein sequence ID" value="KAJ8900708.1"/>
    <property type="molecule type" value="Genomic_DNA"/>
</dbReference>
<sequence>MSVALRRAIRSSLYERSTPPWYLKGIQGLEPFVGAPEFAAAGRWGIAVGAAVLWVAEPWDWIRSQFSGPPAEE</sequence>
<evidence type="ECO:0000313" key="1">
    <source>
        <dbReference type="EMBL" id="KAJ8900708.1"/>
    </source>
</evidence>
<evidence type="ECO:0000313" key="2">
    <source>
        <dbReference type="Proteomes" id="UP001157974"/>
    </source>
</evidence>
<protein>
    <submittedName>
        <fullName evidence="1">Uncharacterized protein</fullName>
    </submittedName>
</protein>
<gene>
    <name evidence="1" type="ORF">NDN08_000009</name>
</gene>
<keyword evidence="2" id="KW-1185">Reference proteome</keyword>
<dbReference type="Proteomes" id="UP001157974">
    <property type="component" value="Unassembled WGS sequence"/>
</dbReference>
<dbReference type="AlphaFoldDB" id="A0AAV8UE21"/>
<name>A0AAV8UE21_9RHOD</name>
<organism evidence="1 2">
    <name type="scientific">Rhodosorus marinus</name>
    <dbReference type="NCBI Taxonomy" id="101924"/>
    <lineage>
        <taxon>Eukaryota</taxon>
        <taxon>Rhodophyta</taxon>
        <taxon>Stylonematophyceae</taxon>
        <taxon>Stylonematales</taxon>
        <taxon>Stylonemataceae</taxon>
        <taxon>Rhodosorus</taxon>
    </lineage>
</organism>
<accession>A0AAV8UE21</accession>
<reference evidence="1 2" key="1">
    <citation type="journal article" date="2023" name="Nat. Commun.">
        <title>Origin of minicircular mitochondrial genomes in red algae.</title>
        <authorList>
            <person name="Lee Y."/>
            <person name="Cho C.H."/>
            <person name="Lee Y.M."/>
            <person name="Park S.I."/>
            <person name="Yang J.H."/>
            <person name="West J.A."/>
            <person name="Bhattacharya D."/>
            <person name="Yoon H.S."/>
        </authorList>
    </citation>
    <scope>NUCLEOTIDE SEQUENCE [LARGE SCALE GENOMIC DNA]</scope>
    <source>
        <strain evidence="1 2">CCMP1338</strain>
        <tissue evidence="1">Whole cell</tissue>
    </source>
</reference>
<proteinExistence type="predicted"/>